<evidence type="ECO:0000313" key="5">
    <source>
        <dbReference type="EMBL" id="KUI06453.1"/>
    </source>
</evidence>
<dbReference type="PRINTS" id="PR00032">
    <property type="entry name" value="HTHARAC"/>
</dbReference>
<dbReference type="InterPro" id="IPR018060">
    <property type="entry name" value="HTH_AraC"/>
</dbReference>
<proteinExistence type="predicted"/>
<dbReference type="GO" id="GO:0003700">
    <property type="term" value="F:DNA-binding transcription factor activity"/>
    <property type="evidence" value="ECO:0007669"/>
    <property type="project" value="InterPro"/>
</dbReference>
<dbReference type="InterPro" id="IPR020449">
    <property type="entry name" value="Tscrpt_reg_AraC-type_HTH"/>
</dbReference>
<dbReference type="GO" id="GO:0000976">
    <property type="term" value="F:transcription cis-regulatory region binding"/>
    <property type="evidence" value="ECO:0007669"/>
    <property type="project" value="TreeGrafter"/>
</dbReference>
<protein>
    <recommendedName>
        <fullName evidence="4">HTH araC/xylS-type domain-containing protein</fullName>
    </recommendedName>
</protein>
<dbReference type="EMBL" id="LQIR01000069">
    <property type="protein sequence ID" value="KUI06453.1"/>
    <property type="molecule type" value="Genomic_DNA"/>
</dbReference>
<comment type="caution">
    <text evidence="5">The sequence shown here is derived from an EMBL/GenBank/DDBJ whole genome shotgun (WGS) entry which is preliminary data.</text>
</comment>
<dbReference type="PROSITE" id="PS00041">
    <property type="entry name" value="HTH_ARAC_FAMILY_1"/>
    <property type="match status" value="1"/>
</dbReference>
<dbReference type="GO" id="GO:0005829">
    <property type="term" value="C:cytosol"/>
    <property type="evidence" value="ECO:0007669"/>
    <property type="project" value="TreeGrafter"/>
</dbReference>
<keyword evidence="3" id="KW-0804">Transcription</keyword>
<evidence type="ECO:0000313" key="6">
    <source>
        <dbReference type="Proteomes" id="UP000053707"/>
    </source>
</evidence>
<reference evidence="5 6" key="1">
    <citation type="submission" date="2016-01" db="EMBL/GenBank/DDBJ databases">
        <authorList>
            <consortium name="TB Trials Study Group"/>
            <person name="Sutton G."/>
            <person name="Brinkac L."/>
            <person name="Sanka R."/>
            <person name="Adams M."/>
            <person name="Lau E.L."/>
            <person name="Macaden R."/>
            <person name="Grewal H.M.S."/>
        </authorList>
    </citation>
    <scope>NUCLEOTIDE SEQUENCE [LARGE SCALE GENOMIC DNA]</scope>
    <source>
        <strain evidence="5 6">IS-1744</strain>
    </source>
</reference>
<organism evidence="5 6">
    <name type="scientific">Mycobacterium lehmannii</name>
    <dbReference type="NCBI Taxonomy" id="2048550"/>
    <lineage>
        <taxon>Bacteria</taxon>
        <taxon>Bacillati</taxon>
        <taxon>Actinomycetota</taxon>
        <taxon>Actinomycetes</taxon>
        <taxon>Mycobacteriales</taxon>
        <taxon>Mycobacteriaceae</taxon>
        <taxon>Mycobacterium</taxon>
    </lineage>
</organism>
<dbReference type="Pfam" id="PF12833">
    <property type="entry name" value="HTH_18"/>
    <property type="match status" value="1"/>
</dbReference>
<sequence>MSGMIRGTALRGYPELVRELGGDPAAYYARFAIPAGVEECEDALIPVLPFGNMITATADELRCVDFGLRLSCMRGIAVGGPIAVIVRNSEFVADAIQAGMRYSYAHSTAFKLALVPHTDTATRLTYEVIEPDLGYYPLQAYEMSVGTLVQVLRVLAGRETPATVAFRHARLSPESVYQDALGCPVRFEQSWCGIELPTSVLHRRIDNVDPLAKRIAVKYVEVTHTPSDGQLSDRVADLAHRLLPAGLCTVESIAEQLALHPRTLQRRLAAEGVSCQDLIDRERRVQAAKYMAISTLHLSQIAHLLGYSEQSAFNRSFRRWFGTTPREFRERAHL</sequence>
<dbReference type="Pfam" id="PF12625">
    <property type="entry name" value="Arabinose_bd"/>
    <property type="match status" value="1"/>
</dbReference>
<dbReference type="InterPro" id="IPR009057">
    <property type="entry name" value="Homeodomain-like_sf"/>
</dbReference>
<dbReference type="SUPFAM" id="SSF46689">
    <property type="entry name" value="Homeodomain-like"/>
    <property type="match status" value="1"/>
</dbReference>
<dbReference type="AlphaFoldDB" id="A0A124ENB4"/>
<evidence type="ECO:0000259" key="4">
    <source>
        <dbReference type="PROSITE" id="PS01124"/>
    </source>
</evidence>
<dbReference type="InterPro" id="IPR032687">
    <property type="entry name" value="AraC-type_N"/>
</dbReference>
<evidence type="ECO:0000256" key="3">
    <source>
        <dbReference type="ARBA" id="ARBA00023163"/>
    </source>
</evidence>
<accession>A0A124ENB4</accession>
<evidence type="ECO:0000256" key="1">
    <source>
        <dbReference type="ARBA" id="ARBA00023015"/>
    </source>
</evidence>
<dbReference type="InterPro" id="IPR018062">
    <property type="entry name" value="HTH_AraC-typ_CS"/>
</dbReference>
<keyword evidence="6" id="KW-1185">Reference proteome</keyword>
<dbReference type="RefSeq" id="WP_064400098.1">
    <property type="nucleotide sequence ID" value="NZ_LQIR01000069.1"/>
</dbReference>
<dbReference type="SMART" id="SM00342">
    <property type="entry name" value="HTH_ARAC"/>
    <property type="match status" value="1"/>
</dbReference>
<evidence type="ECO:0000256" key="2">
    <source>
        <dbReference type="ARBA" id="ARBA00023125"/>
    </source>
</evidence>
<dbReference type="Proteomes" id="UP000053707">
    <property type="component" value="Unassembled WGS sequence"/>
</dbReference>
<dbReference type="PANTHER" id="PTHR47894">
    <property type="entry name" value="HTH-TYPE TRANSCRIPTIONAL REGULATOR GADX"/>
    <property type="match status" value="1"/>
</dbReference>
<dbReference type="Gene3D" id="1.10.10.60">
    <property type="entry name" value="Homeodomain-like"/>
    <property type="match status" value="1"/>
</dbReference>
<dbReference type="PROSITE" id="PS01124">
    <property type="entry name" value="HTH_ARAC_FAMILY_2"/>
    <property type="match status" value="1"/>
</dbReference>
<name>A0A124ENB4_9MYCO</name>
<keyword evidence="1" id="KW-0805">Transcription regulation</keyword>
<dbReference type="PANTHER" id="PTHR47894:SF4">
    <property type="entry name" value="HTH-TYPE TRANSCRIPTIONAL REGULATOR GADX"/>
    <property type="match status" value="1"/>
</dbReference>
<gene>
    <name evidence="5" type="ORF">AU192_08460</name>
</gene>
<feature type="domain" description="HTH araC/xylS-type" evidence="4">
    <location>
        <begin position="233"/>
        <end position="331"/>
    </location>
</feature>
<keyword evidence="2" id="KW-0238">DNA-binding</keyword>